<evidence type="ECO:0000313" key="3">
    <source>
        <dbReference type="EMBL" id="SFA76111.1"/>
    </source>
</evidence>
<organism evidence="3 4">
    <name type="scientific">Poseidonocella pacifica</name>
    <dbReference type="NCBI Taxonomy" id="871651"/>
    <lineage>
        <taxon>Bacteria</taxon>
        <taxon>Pseudomonadati</taxon>
        <taxon>Pseudomonadota</taxon>
        <taxon>Alphaproteobacteria</taxon>
        <taxon>Rhodobacterales</taxon>
        <taxon>Roseobacteraceae</taxon>
        <taxon>Poseidonocella</taxon>
    </lineage>
</organism>
<dbReference type="OrthoDB" id="7779177at2"/>
<dbReference type="Proteomes" id="UP000198796">
    <property type="component" value="Unassembled WGS sequence"/>
</dbReference>
<dbReference type="STRING" id="871651.SAMN05421688_0669"/>
<protein>
    <submittedName>
        <fullName evidence="3">Uncharacterized protein</fullName>
    </submittedName>
</protein>
<evidence type="ECO:0000256" key="2">
    <source>
        <dbReference type="SAM" id="Phobius"/>
    </source>
</evidence>
<accession>A0A1I0VIG0</accession>
<keyword evidence="4" id="KW-1185">Reference proteome</keyword>
<sequence length="78" mass="8305">MSAPDTNTKTQEKQHRAPLNGMKIAVGFALLLLIVWVGWEILASDGPEGAQEQIDGRTGEVEQVEGTTSEEVADPAGD</sequence>
<feature type="region of interest" description="Disordered" evidence="1">
    <location>
        <begin position="47"/>
        <end position="78"/>
    </location>
</feature>
<feature type="transmembrane region" description="Helical" evidence="2">
    <location>
        <begin position="21"/>
        <end position="39"/>
    </location>
</feature>
<gene>
    <name evidence="3" type="ORF">SAMN05421688_0669</name>
</gene>
<reference evidence="3 4" key="1">
    <citation type="submission" date="2016-10" db="EMBL/GenBank/DDBJ databases">
        <authorList>
            <person name="de Groot N.N."/>
        </authorList>
    </citation>
    <scope>NUCLEOTIDE SEQUENCE [LARGE SCALE GENOMIC DNA]</scope>
    <source>
        <strain evidence="3 4">DSM 29316</strain>
    </source>
</reference>
<keyword evidence="2" id="KW-0472">Membrane</keyword>
<evidence type="ECO:0000313" key="4">
    <source>
        <dbReference type="Proteomes" id="UP000198796"/>
    </source>
</evidence>
<evidence type="ECO:0000256" key="1">
    <source>
        <dbReference type="SAM" id="MobiDB-lite"/>
    </source>
</evidence>
<dbReference type="AlphaFoldDB" id="A0A1I0VIG0"/>
<dbReference type="EMBL" id="FOJU01000001">
    <property type="protein sequence ID" value="SFA76111.1"/>
    <property type="molecule type" value="Genomic_DNA"/>
</dbReference>
<proteinExistence type="predicted"/>
<name>A0A1I0VIG0_9RHOB</name>
<keyword evidence="2" id="KW-1133">Transmembrane helix</keyword>
<keyword evidence="2" id="KW-0812">Transmembrane</keyword>
<dbReference type="RefSeq" id="WP_092060548.1">
    <property type="nucleotide sequence ID" value="NZ_FOJU01000001.1"/>
</dbReference>